<dbReference type="EMBL" id="JASITI010000038">
    <property type="protein sequence ID" value="MDK9499086.1"/>
    <property type="molecule type" value="Genomic_DNA"/>
</dbReference>
<proteinExistence type="predicted"/>
<sequence length="243" mass="26532">MGKYIDDTKARSALEAAAQHADRAGRSVPFVWSGAQWTTSAGEWRDWPLVRRGMGEWLHAVVKGVDAEAEASIRERRYALRDSLDAARERAENADSEEEVEHHYATLGRLRQALDALPVPTGLAPAIVRDIETVASEVESASDGRATQLLSLASQFDAFRAPLNDPSSWVRMLGTAPHSVHVRTSVVWEAFCAAEPVLARSLGTATGKRALFAAMDKRFGTRRKLAGYEGWRGAVIPDVGPRG</sequence>
<organism evidence="1 2">
    <name type="scientific">Streptomyces katrae</name>
    <dbReference type="NCBI Taxonomy" id="68223"/>
    <lineage>
        <taxon>Bacteria</taxon>
        <taxon>Bacillati</taxon>
        <taxon>Actinomycetota</taxon>
        <taxon>Actinomycetes</taxon>
        <taxon>Kitasatosporales</taxon>
        <taxon>Streptomycetaceae</taxon>
        <taxon>Streptomyces</taxon>
    </lineage>
</organism>
<gene>
    <name evidence="1" type="ORF">QEZ40_004297</name>
</gene>
<dbReference type="RefSeq" id="WP_285345051.1">
    <property type="nucleotide sequence ID" value="NZ_JASITI010000038.1"/>
</dbReference>
<protein>
    <submittedName>
        <fullName evidence="1">Uncharacterized protein</fullName>
    </submittedName>
</protein>
<evidence type="ECO:0000313" key="1">
    <source>
        <dbReference type="EMBL" id="MDK9499086.1"/>
    </source>
</evidence>
<name>A0ABT7H0Q0_9ACTN</name>
<accession>A0ABT7H0Q0</accession>
<keyword evidence="2" id="KW-1185">Reference proteome</keyword>
<comment type="caution">
    <text evidence="1">The sequence shown here is derived from an EMBL/GenBank/DDBJ whole genome shotgun (WGS) entry which is preliminary data.</text>
</comment>
<evidence type="ECO:0000313" key="2">
    <source>
        <dbReference type="Proteomes" id="UP001223390"/>
    </source>
</evidence>
<reference evidence="1 2" key="1">
    <citation type="submission" date="2023-05" db="EMBL/GenBank/DDBJ databases">
        <title>Sequencing and Assembly of Streptomyces sp. NP73.</title>
        <authorList>
            <person name="Konwar A.N."/>
            <person name="Saikia K."/>
            <person name="Thakur D."/>
        </authorList>
    </citation>
    <scope>NUCLEOTIDE SEQUENCE [LARGE SCALE GENOMIC DNA]</scope>
    <source>
        <strain evidence="1 2">NP73</strain>
    </source>
</reference>
<dbReference type="Proteomes" id="UP001223390">
    <property type="component" value="Unassembled WGS sequence"/>
</dbReference>